<organism evidence="2 3">
    <name type="scientific">Devosia nitrariae</name>
    <dbReference type="NCBI Taxonomy" id="2071872"/>
    <lineage>
        <taxon>Bacteria</taxon>
        <taxon>Pseudomonadati</taxon>
        <taxon>Pseudomonadota</taxon>
        <taxon>Alphaproteobacteria</taxon>
        <taxon>Hyphomicrobiales</taxon>
        <taxon>Devosiaceae</taxon>
        <taxon>Devosia</taxon>
    </lineage>
</organism>
<dbReference type="RefSeq" id="WP_284341348.1">
    <property type="nucleotide sequence ID" value="NZ_BSNS01000015.1"/>
</dbReference>
<accession>A0ABQ5W842</accession>
<feature type="chain" id="PRO_5045357614" description="DUF1236 domain-containing protein" evidence="1">
    <location>
        <begin position="22"/>
        <end position="202"/>
    </location>
</feature>
<dbReference type="EMBL" id="BSNS01000015">
    <property type="protein sequence ID" value="GLQ55931.1"/>
    <property type="molecule type" value="Genomic_DNA"/>
</dbReference>
<evidence type="ECO:0000256" key="1">
    <source>
        <dbReference type="SAM" id="SignalP"/>
    </source>
</evidence>
<dbReference type="Pfam" id="PF06823">
    <property type="entry name" value="DUF1236"/>
    <property type="match status" value="2"/>
</dbReference>
<keyword evidence="3" id="KW-1185">Reference proteome</keyword>
<feature type="signal peptide" evidence="1">
    <location>
        <begin position="1"/>
        <end position="21"/>
    </location>
</feature>
<dbReference type="Proteomes" id="UP001156691">
    <property type="component" value="Unassembled WGS sequence"/>
</dbReference>
<sequence>MKKLLLASVAILALGSVSSLAQDAGVAVGGSAGGATGAGVGFLLGGPVGAAIGGFAGAVIGAEAGIEASTIEYAAVHPVAPIYVQAPVNVGYIVPPEVAVYPIEGDPAYSYIYVNNRIWLVDNQTRTLVHSPGYLVTQTSADFVTTNPVGSVTVEGDVVVGYVVPEDVELITIPDDPTYSYVYLNDRPVLVDNATRTIVWVN</sequence>
<protein>
    <recommendedName>
        <fullName evidence="4">DUF1236 domain-containing protein</fullName>
    </recommendedName>
</protein>
<evidence type="ECO:0000313" key="2">
    <source>
        <dbReference type="EMBL" id="GLQ55931.1"/>
    </source>
</evidence>
<gene>
    <name evidence="2" type="ORF">GCM10010862_31900</name>
</gene>
<reference evidence="3" key="1">
    <citation type="journal article" date="2019" name="Int. J. Syst. Evol. Microbiol.">
        <title>The Global Catalogue of Microorganisms (GCM) 10K type strain sequencing project: providing services to taxonomists for standard genome sequencing and annotation.</title>
        <authorList>
            <consortium name="The Broad Institute Genomics Platform"/>
            <consortium name="The Broad Institute Genome Sequencing Center for Infectious Disease"/>
            <person name="Wu L."/>
            <person name="Ma J."/>
        </authorList>
    </citation>
    <scope>NUCLEOTIDE SEQUENCE [LARGE SCALE GENOMIC DNA]</scope>
    <source>
        <strain evidence="3">NBRC 112416</strain>
    </source>
</reference>
<evidence type="ECO:0008006" key="4">
    <source>
        <dbReference type="Google" id="ProtNLM"/>
    </source>
</evidence>
<proteinExistence type="predicted"/>
<evidence type="ECO:0000313" key="3">
    <source>
        <dbReference type="Proteomes" id="UP001156691"/>
    </source>
</evidence>
<name>A0ABQ5W842_9HYPH</name>
<comment type="caution">
    <text evidence="2">The sequence shown here is derived from an EMBL/GenBank/DDBJ whole genome shotgun (WGS) entry which is preliminary data.</text>
</comment>
<keyword evidence="1" id="KW-0732">Signal</keyword>
<dbReference type="InterPro" id="IPR009642">
    <property type="entry name" value="DUF1236"/>
</dbReference>